<dbReference type="Pfam" id="PF14200">
    <property type="entry name" value="RicinB_lectin_2"/>
    <property type="match status" value="1"/>
</dbReference>
<dbReference type="SUPFAM" id="SSF50370">
    <property type="entry name" value="Ricin B-like lectins"/>
    <property type="match status" value="1"/>
</dbReference>
<feature type="domain" description="Ricin B lectin" evidence="8">
    <location>
        <begin position="389"/>
        <end position="461"/>
    </location>
</feature>
<reference evidence="9 10" key="1">
    <citation type="submission" date="2023-05" db="EMBL/GenBank/DDBJ databases">
        <title>Draft genome sequence of Streptomyces sp. B-S-A12 isolated from a cave soil in Thailand.</title>
        <authorList>
            <person name="Chamroensaksri N."/>
            <person name="Muangham S."/>
        </authorList>
    </citation>
    <scope>NUCLEOTIDE SEQUENCE [LARGE SCALE GENOMIC DNA]</scope>
    <source>
        <strain evidence="9 10">B-S-A12</strain>
    </source>
</reference>
<sequence>MSEPAADTLTPATAADAELTARIRRGPPGAAEAALDELYRRHHEAVLSYARGCTRDAHTAEDLASEAFTRTLHAVRGGNGPTDAWRPYLMATVRRAATAWASTARRTELCSDFECWLVQSAESQSGEEQLLRQEEGDLVRRAFLSLPGRWQTVLWHSAVEHASADRIAPLLGISPSGVASLTARAREGLREAYLSAYVTDTATPEDCRHYTGLLAASVRRTGRIRRTHRALARHLADCARCGRAQHELEQLNDSLASVLPVGVLLWAGAAYGSKAAVPTGAATTPITGAAGLATGVGAALKAGALGASVLVVSVAGYTLAPDSGRPPVPPPAPTAVATTTTPTPTRSRDEPAKASPPSQVKPRSSSTPPPRRSSTPAARKPPWSPSADDRTQLSILATGRCLDISAQEGAQPFEASCDGGSSQQWELLVDRAAQEVRIRNHATGMCLTHTGTPTKGAPVRQRPDACESEAATTRWTYYIPTLDTIAFAQNSAGRQLLGLNDWEAAAEGRPHSSAVGTTTNYYDTPSLRFRYKGDAFTG</sequence>
<protein>
    <submittedName>
        <fullName evidence="9">Sigma-70 family RNA polymerase sigma factor</fullName>
    </submittedName>
</protein>
<keyword evidence="5" id="KW-0804">Transcription</keyword>
<dbReference type="Gene3D" id="1.10.1740.10">
    <property type="match status" value="1"/>
</dbReference>
<keyword evidence="2" id="KW-0805">Transcription regulation</keyword>
<dbReference type="PROSITE" id="PS50231">
    <property type="entry name" value="RICIN_B_LECTIN"/>
    <property type="match status" value="1"/>
</dbReference>
<comment type="caution">
    <text evidence="9">The sequence shown here is derived from an EMBL/GenBank/DDBJ whole genome shotgun (WGS) entry which is preliminary data.</text>
</comment>
<dbReference type="InterPro" id="IPR000772">
    <property type="entry name" value="Ricin_B_lectin"/>
</dbReference>
<comment type="similarity">
    <text evidence="1">Belongs to the sigma-70 factor family. ECF subfamily.</text>
</comment>
<dbReference type="InterPro" id="IPR036388">
    <property type="entry name" value="WH-like_DNA-bd_sf"/>
</dbReference>
<dbReference type="InterPro" id="IPR039425">
    <property type="entry name" value="RNA_pol_sigma-70-like"/>
</dbReference>
<dbReference type="PANTHER" id="PTHR43133:SF8">
    <property type="entry name" value="RNA POLYMERASE SIGMA FACTOR HI_1459-RELATED"/>
    <property type="match status" value="1"/>
</dbReference>
<dbReference type="SUPFAM" id="SSF88946">
    <property type="entry name" value="Sigma2 domain of RNA polymerase sigma factors"/>
    <property type="match status" value="1"/>
</dbReference>
<evidence type="ECO:0000256" key="1">
    <source>
        <dbReference type="ARBA" id="ARBA00010641"/>
    </source>
</evidence>
<dbReference type="InterPro" id="IPR013324">
    <property type="entry name" value="RNA_pol_sigma_r3/r4-like"/>
</dbReference>
<dbReference type="PANTHER" id="PTHR43133">
    <property type="entry name" value="RNA POLYMERASE ECF-TYPE SIGMA FACTO"/>
    <property type="match status" value="1"/>
</dbReference>
<evidence type="ECO:0000259" key="8">
    <source>
        <dbReference type="Pfam" id="PF14200"/>
    </source>
</evidence>
<feature type="compositionally biased region" description="Low complexity" evidence="6">
    <location>
        <begin position="334"/>
        <end position="345"/>
    </location>
</feature>
<name>A0ABT6SXQ7_9ACTN</name>
<dbReference type="RefSeq" id="WP_282535843.1">
    <property type="nucleotide sequence ID" value="NZ_JASCIS010000013.1"/>
</dbReference>
<evidence type="ECO:0000256" key="6">
    <source>
        <dbReference type="SAM" id="MobiDB-lite"/>
    </source>
</evidence>
<keyword evidence="10" id="KW-1185">Reference proteome</keyword>
<dbReference type="Proteomes" id="UP001237105">
    <property type="component" value="Unassembled WGS sequence"/>
</dbReference>
<proteinExistence type="inferred from homology"/>
<feature type="region of interest" description="Disordered" evidence="6">
    <location>
        <begin position="320"/>
        <end position="392"/>
    </location>
</feature>
<organism evidence="9 10">
    <name type="scientific">Streptomyces luteolus</name>
    <dbReference type="NCBI Taxonomy" id="3043615"/>
    <lineage>
        <taxon>Bacteria</taxon>
        <taxon>Bacillati</taxon>
        <taxon>Actinomycetota</taxon>
        <taxon>Actinomycetes</taxon>
        <taxon>Kitasatosporales</taxon>
        <taxon>Streptomycetaceae</taxon>
        <taxon>Streptomyces</taxon>
    </lineage>
</organism>
<dbReference type="Gene3D" id="1.10.10.10">
    <property type="entry name" value="Winged helix-like DNA-binding domain superfamily/Winged helix DNA-binding domain"/>
    <property type="match status" value="1"/>
</dbReference>
<dbReference type="SUPFAM" id="SSF88659">
    <property type="entry name" value="Sigma3 and sigma4 domains of RNA polymerase sigma factors"/>
    <property type="match status" value="1"/>
</dbReference>
<feature type="domain" description="RNA polymerase sigma-70 region 2" evidence="7">
    <location>
        <begin position="38"/>
        <end position="106"/>
    </location>
</feature>
<dbReference type="InterPro" id="IPR035992">
    <property type="entry name" value="Ricin_B-like_lectins"/>
</dbReference>
<accession>A0ABT6SXQ7</accession>
<evidence type="ECO:0000256" key="4">
    <source>
        <dbReference type="ARBA" id="ARBA00023125"/>
    </source>
</evidence>
<dbReference type="InterPro" id="IPR007627">
    <property type="entry name" value="RNA_pol_sigma70_r2"/>
</dbReference>
<keyword evidence="3" id="KW-0731">Sigma factor</keyword>
<dbReference type="NCBIfam" id="TIGR02937">
    <property type="entry name" value="sigma70-ECF"/>
    <property type="match status" value="1"/>
</dbReference>
<evidence type="ECO:0000256" key="2">
    <source>
        <dbReference type="ARBA" id="ARBA00023015"/>
    </source>
</evidence>
<dbReference type="InterPro" id="IPR013325">
    <property type="entry name" value="RNA_pol_sigma_r2"/>
</dbReference>
<dbReference type="Pfam" id="PF04542">
    <property type="entry name" value="Sigma70_r2"/>
    <property type="match status" value="1"/>
</dbReference>
<evidence type="ECO:0000313" key="9">
    <source>
        <dbReference type="EMBL" id="MDI3419965.1"/>
    </source>
</evidence>
<dbReference type="Gene3D" id="2.80.10.50">
    <property type="match status" value="1"/>
</dbReference>
<evidence type="ECO:0000259" key="7">
    <source>
        <dbReference type="Pfam" id="PF04542"/>
    </source>
</evidence>
<evidence type="ECO:0000256" key="5">
    <source>
        <dbReference type="ARBA" id="ARBA00023163"/>
    </source>
</evidence>
<feature type="compositionally biased region" description="Pro residues" evidence="6">
    <location>
        <begin position="324"/>
        <end position="333"/>
    </location>
</feature>
<dbReference type="EMBL" id="JASCIS010000013">
    <property type="protein sequence ID" value="MDI3419965.1"/>
    <property type="molecule type" value="Genomic_DNA"/>
</dbReference>
<feature type="compositionally biased region" description="Low complexity" evidence="6">
    <location>
        <begin position="361"/>
        <end position="381"/>
    </location>
</feature>
<evidence type="ECO:0000313" key="10">
    <source>
        <dbReference type="Proteomes" id="UP001237105"/>
    </source>
</evidence>
<evidence type="ECO:0000256" key="3">
    <source>
        <dbReference type="ARBA" id="ARBA00023082"/>
    </source>
</evidence>
<keyword evidence="4" id="KW-0238">DNA-binding</keyword>
<dbReference type="InterPro" id="IPR014284">
    <property type="entry name" value="RNA_pol_sigma-70_dom"/>
</dbReference>
<gene>
    <name evidence="9" type="ORF">QIT00_15575</name>
</gene>
<dbReference type="CDD" id="cd00161">
    <property type="entry name" value="beta-trefoil_Ricin-like"/>
    <property type="match status" value="1"/>
</dbReference>